<evidence type="ECO:0000313" key="3">
    <source>
        <dbReference type="Proteomes" id="UP000323597"/>
    </source>
</evidence>
<evidence type="ECO:0000313" key="2">
    <source>
        <dbReference type="EMBL" id="TYJ12405.1"/>
    </source>
</evidence>
<dbReference type="EMBL" id="CM017646">
    <property type="protein sequence ID" value="TYJ12405.1"/>
    <property type="molecule type" value="Genomic_DNA"/>
</dbReference>
<gene>
    <name evidence="2" type="ORF">E1A91_A11G347600v1</name>
</gene>
<keyword evidence="3" id="KW-1185">Reference proteome</keyword>
<accession>A0A5D2XEK9</accession>
<feature type="region of interest" description="Disordered" evidence="1">
    <location>
        <begin position="1"/>
        <end position="25"/>
    </location>
</feature>
<proteinExistence type="predicted"/>
<dbReference type="AlphaFoldDB" id="A0A5D2XEK9"/>
<organism evidence="2 3">
    <name type="scientific">Gossypium mustelinum</name>
    <name type="common">Cotton</name>
    <name type="synonym">Gossypium caicoense</name>
    <dbReference type="NCBI Taxonomy" id="34275"/>
    <lineage>
        <taxon>Eukaryota</taxon>
        <taxon>Viridiplantae</taxon>
        <taxon>Streptophyta</taxon>
        <taxon>Embryophyta</taxon>
        <taxon>Tracheophyta</taxon>
        <taxon>Spermatophyta</taxon>
        <taxon>Magnoliopsida</taxon>
        <taxon>eudicotyledons</taxon>
        <taxon>Gunneridae</taxon>
        <taxon>Pentapetalae</taxon>
        <taxon>rosids</taxon>
        <taxon>malvids</taxon>
        <taxon>Malvales</taxon>
        <taxon>Malvaceae</taxon>
        <taxon>Malvoideae</taxon>
        <taxon>Gossypium</taxon>
    </lineage>
</organism>
<name>A0A5D2XEK9_GOSMU</name>
<sequence>MEEKPRRHGHGQLRCGKRHGGGRQHGRVGVVLVADNMGEWEEASGSLGFWDRAWMLG</sequence>
<dbReference type="Proteomes" id="UP000323597">
    <property type="component" value="Chromosome A11"/>
</dbReference>
<reference evidence="2 3" key="1">
    <citation type="submission" date="2019-07" db="EMBL/GenBank/DDBJ databases">
        <title>WGS assembly of Gossypium mustelinum.</title>
        <authorList>
            <person name="Chen Z.J."/>
            <person name="Sreedasyam A."/>
            <person name="Ando A."/>
            <person name="Song Q."/>
            <person name="De L."/>
            <person name="Hulse-Kemp A."/>
            <person name="Ding M."/>
            <person name="Ye W."/>
            <person name="Kirkbride R."/>
            <person name="Jenkins J."/>
            <person name="Plott C."/>
            <person name="Lovell J."/>
            <person name="Lin Y.-M."/>
            <person name="Vaughn R."/>
            <person name="Liu B."/>
            <person name="Li W."/>
            <person name="Simpson S."/>
            <person name="Scheffler B."/>
            <person name="Saski C."/>
            <person name="Grover C."/>
            <person name="Hu G."/>
            <person name="Conover J."/>
            <person name="Carlson J."/>
            <person name="Shu S."/>
            <person name="Boston L."/>
            <person name="Williams M."/>
            <person name="Peterson D."/>
            <person name="Mcgee K."/>
            <person name="Jones D."/>
            <person name="Wendel J."/>
            <person name="Stelly D."/>
            <person name="Grimwood J."/>
            <person name="Schmutz J."/>
        </authorList>
    </citation>
    <scope>NUCLEOTIDE SEQUENCE [LARGE SCALE GENOMIC DNA]</scope>
    <source>
        <strain evidence="2">1408120.09</strain>
    </source>
</reference>
<protein>
    <submittedName>
        <fullName evidence="2">Uncharacterized protein</fullName>
    </submittedName>
</protein>
<evidence type="ECO:0000256" key="1">
    <source>
        <dbReference type="SAM" id="MobiDB-lite"/>
    </source>
</evidence>